<dbReference type="Proteomes" id="UP000799537">
    <property type="component" value="Unassembled WGS sequence"/>
</dbReference>
<dbReference type="RefSeq" id="XP_033668350.1">
    <property type="nucleotide sequence ID" value="XM_033812573.1"/>
</dbReference>
<evidence type="ECO:0000313" key="2">
    <source>
        <dbReference type="Proteomes" id="UP000799537"/>
    </source>
</evidence>
<gene>
    <name evidence="1" type="ORF">M409DRAFT_54059</name>
</gene>
<dbReference type="EMBL" id="ML993593">
    <property type="protein sequence ID" value="KAF2167461.1"/>
    <property type="molecule type" value="Genomic_DNA"/>
</dbReference>
<accession>A0A6A6CK91</accession>
<keyword evidence="2" id="KW-1185">Reference proteome</keyword>
<dbReference type="AlphaFoldDB" id="A0A6A6CK91"/>
<reference evidence="1" key="1">
    <citation type="journal article" date="2020" name="Stud. Mycol.">
        <title>101 Dothideomycetes genomes: a test case for predicting lifestyles and emergence of pathogens.</title>
        <authorList>
            <person name="Haridas S."/>
            <person name="Albert R."/>
            <person name="Binder M."/>
            <person name="Bloem J."/>
            <person name="Labutti K."/>
            <person name="Salamov A."/>
            <person name="Andreopoulos B."/>
            <person name="Baker S."/>
            <person name="Barry K."/>
            <person name="Bills G."/>
            <person name="Bluhm B."/>
            <person name="Cannon C."/>
            <person name="Castanera R."/>
            <person name="Culley D."/>
            <person name="Daum C."/>
            <person name="Ezra D."/>
            <person name="Gonzalez J."/>
            <person name="Henrissat B."/>
            <person name="Kuo A."/>
            <person name="Liang C."/>
            <person name="Lipzen A."/>
            <person name="Lutzoni F."/>
            <person name="Magnuson J."/>
            <person name="Mondo S."/>
            <person name="Nolan M."/>
            <person name="Ohm R."/>
            <person name="Pangilinan J."/>
            <person name="Park H.-J."/>
            <person name="Ramirez L."/>
            <person name="Alfaro M."/>
            <person name="Sun H."/>
            <person name="Tritt A."/>
            <person name="Yoshinaga Y."/>
            <person name="Zwiers L.-H."/>
            <person name="Turgeon B."/>
            <person name="Goodwin S."/>
            <person name="Spatafora J."/>
            <person name="Crous P."/>
            <person name="Grigoriev I."/>
        </authorList>
    </citation>
    <scope>NUCLEOTIDE SEQUENCE</scope>
    <source>
        <strain evidence="1">ATCC 36951</strain>
    </source>
</reference>
<organism evidence="1 2">
    <name type="scientific">Zasmidium cellare ATCC 36951</name>
    <dbReference type="NCBI Taxonomy" id="1080233"/>
    <lineage>
        <taxon>Eukaryota</taxon>
        <taxon>Fungi</taxon>
        <taxon>Dikarya</taxon>
        <taxon>Ascomycota</taxon>
        <taxon>Pezizomycotina</taxon>
        <taxon>Dothideomycetes</taxon>
        <taxon>Dothideomycetidae</taxon>
        <taxon>Mycosphaerellales</taxon>
        <taxon>Mycosphaerellaceae</taxon>
        <taxon>Zasmidium</taxon>
    </lineage>
</organism>
<sequence length="246" mass="27974">MSTVERAFAVVELFENIAIQVHARDVPACRTVCKQWRANIDGSRPAQGKLSMFPAQDDYMASISDTSPRSALIGLEEEKENFTELTPVLLIMNGALFSRSLDKMKEHWQVSPHRAWKVNIRQGRLNAILDLRFDPMSLKPQHKAFDMYLTQPPIKQIDLFAMVETPSSGTKHTKLMFIRNGEGIKAKHIVQHLKKAMLQVQCARSNAADPATREHMLWRESWMHMPDKFVLTEEEADVFGGLSTGE</sequence>
<evidence type="ECO:0000313" key="1">
    <source>
        <dbReference type="EMBL" id="KAF2167461.1"/>
    </source>
</evidence>
<protein>
    <submittedName>
        <fullName evidence="1">Uncharacterized protein</fullName>
    </submittedName>
</protein>
<dbReference type="GeneID" id="54565845"/>
<proteinExistence type="predicted"/>
<name>A0A6A6CK91_ZASCE</name>